<evidence type="ECO:0000313" key="6">
    <source>
        <dbReference type="Ensembl" id="ENSUAMP00000020330.1"/>
    </source>
</evidence>
<dbReference type="GO" id="GO:0045109">
    <property type="term" value="P:intermediate filament organization"/>
    <property type="evidence" value="ECO:0007669"/>
    <property type="project" value="TreeGrafter"/>
</dbReference>
<reference evidence="6" key="3">
    <citation type="submission" date="2025-09" db="UniProtKB">
        <authorList>
            <consortium name="Ensembl"/>
        </authorList>
    </citation>
    <scope>IDENTIFICATION</scope>
</reference>
<keyword evidence="2" id="KW-0403">Intermediate filament</keyword>
<dbReference type="GO" id="GO:0031424">
    <property type="term" value="P:keratinization"/>
    <property type="evidence" value="ECO:0007669"/>
    <property type="project" value="TreeGrafter"/>
</dbReference>
<evidence type="ECO:0000256" key="4">
    <source>
        <dbReference type="SAM" id="Coils"/>
    </source>
</evidence>
<proteinExistence type="predicted"/>
<organism evidence="6 7">
    <name type="scientific">Ursus americanus</name>
    <name type="common">American black bear</name>
    <name type="synonym">Euarctos americanus</name>
    <dbReference type="NCBI Taxonomy" id="9643"/>
    <lineage>
        <taxon>Eukaryota</taxon>
        <taxon>Metazoa</taxon>
        <taxon>Chordata</taxon>
        <taxon>Craniata</taxon>
        <taxon>Vertebrata</taxon>
        <taxon>Euteleostomi</taxon>
        <taxon>Mammalia</taxon>
        <taxon>Eutheria</taxon>
        <taxon>Laurasiatheria</taxon>
        <taxon>Carnivora</taxon>
        <taxon>Caniformia</taxon>
        <taxon>Ursidae</taxon>
        <taxon>Ursus</taxon>
    </lineage>
</organism>
<sequence length="128" mass="14525">MNKVNLEAKADDLTHEINFFKTFYETELPELRSQISDVSVVLSMDNSHCLDLDGIIAEVKDQKRWPTAAELRLRPGTRPTRGRPLEYPTEIAEMNGAIQRLQAEINSIKNQCDKLDAAIVGRLRVAEM</sequence>
<keyword evidence="7" id="KW-1185">Reference proteome</keyword>
<dbReference type="PANTHER" id="PTHR45616">
    <property type="entry name" value="GATA-TYPE DOMAIN-CONTAINING PROTEIN"/>
    <property type="match status" value="1"/>
</dbReference>
<dbReference type="Gene3D" id="1.20.5.1160">
    <property type="entry name" value="Vasodilator-stimulated phosphoprotein"/>
    <property type="match status" value="1"/>
</dbReference>
<dbReference type="GO" id="GO:0030280">
    <property type="term" value="F:structural constituent of skin epidermis"/>
    <property type="evidence" value="ECO:0007669"/>
    <property type="project" value="TreeGrafter"/>
</dbReference>
<reference evidence="6" key="2">
    <citation type="submission" date="2025-08" db="UniProtKB">
        <authorList>
            <consortium name="Ensembl"/>
        </authorList>
    </citation>
    <scope>IDENTIFICATION</scope>
</reference>
<dbReference type="GO" id="GO:0005615">
    <property type="term" value="C:extracellular space"/>
    <property type="evidence" value="ECO:0007669"/>
    <property type="project" value="TreeGrafter"/>
</dbReference>
<protein>
    <recommendedName>
        <fullName evidence="5">IF rod domain-containing protein</fullName>
    </recommendedName>
</protein>
<dbReference type="InterPro" id="IPR039008">
    <property type="entry name" value="IF_rod_dom"/>
</dbReference>
<evidence type="ECO:0000256" key="3">
    <source>
        <dbReference type="ARBA" id="ARBA00023054"/>
    </source>
</evidence>
<dbReference type="Proteomes" id="UP000291022">
    <property type="component" value="Unassembled WGS sequence"/>
</dbReference>
<evidence type="ECO:0000256" key="2">
    <source>
        <dbReference type="ARBA" id="ARBA00022754"/>
    </source>
</evidence>
<dbReference type="GeneTree" id="ENSGT00940000161303"/>
<evidence type="ECO:0000256" key="1">
    <source>
        <dbReference type="ARBA" id="ARBA00022744"/>
    </source>
</evidence>
<dbReference type="Ensembl" id="ENSUAMT00000022727.1">
    <property type="protein sequence ID" value="ENSUAMP00000020330.1"/>
    <property type="gene ID" value="ENSUAMG00000016038.1"/>
</dbReference>
<accession>A0A452RMG1</accession>
<dbReference type="AlphaFoldDB" id="A0A452RMG1"/>
<reference evidence="7" key="1">
    <citation type="submission" date="2016-06" db="EMBL/GenBank/DDBJ databases">
        <title>De novo assembly and RNA-Seq shows season-dependent expression and editing in black bear kidneys.</title>
        <authorList>
            <person name="Korstanje R."/>
            <person name="Srivastava A."/>
            <person name="Sarsani V.K."/>
            <person name="Sheehan S.M."/>
            <person name="Seger R.L."/>
            <person name="Barter M.E."/>
            <person name="Lindqvist C."/>
            <person name="Brody L.C."/>
            <person name="Mullikin J.C."/>
        </authorList>
    </citation>
    <scope>NUCLEOTIDE SEQUENCE [LARGE SCALE GENOMIC DNA]</scope>
</reference>
<evidence type="ECO:0000313" key="7">
    <source>
        <dbReference type="Proteomes" id="UP000291022"/>
    </source>
</evidence>
<dbReference type="PANTHER" id="PTHR45616:SF21">
    <property type="entry name" value="KERATIN, TYPE II CYTOSKELETAL 7"/>
    <property type="match status" value="1"/>
</dbReference>
<keyword evidence="3 4" id="KW-0175">Coiled coil</keyword>
<keyword evidence="1" id="KW-0416">Keratin</keyword>
<feature type="domain" description="IF rod" evidence="5">
    <location>
        <begin position="1"/>
        <end position="62"/>
    </location>
</feature>
<dbReference type="Pfam" id="PF00038">
    <property type="entry name" value="Filament"/>
    <property type="match status" value="1"/>
</dbReference>
<dbReference type="OMA" id="HEINFFK"/>
<dbReference type="STRING" id="9643.ENSUAMP00000020330"/>
<dbReference type="GO" id="GO:0045095">
    <property type="term" value="C:keratin filament"/>
    <property type="evidence" value="ECO:0007669"/>
    <property type="project" value="TreeGrafter"/>
</dbReference>
<name>A0A452RMG1_URSAM</name>
<feature type="coiled-coil region" evidence="4">
    <location>
        <begin position="91"/>
        <end position="118"/>
    </location>
</feature>
<evidence type="ECO:0000259" key="5">
    <source>
        <dbReference type="Pfam" id="PF00038"/>
    </source>
</evidence>